<evidence type="ECO:0000313" key="4">
    <source>
        <dbReference type="EMBL" id="MES1921197.1"/>
    </source>
</evidence>
<accession>A0ABV2ANG2</accession>
<evidence type="ECO:0000259" key="3">
    <source>
        <dbReference type="PROSITE" id="PS50089"/>
    </source>
</evidence>
<keyword evidence="1" id="KW-0863">Zinc-finger</keyword>
<dbReference type="PROSITE" id="PS50089">
    <property type="entry name" value="ZF_RING_2"/>
    <property type="match status" value="1"/>
</dbReference>
<comment type="caution">
    <text evidence="4">The sequence shown here is derived from an EMBL/GenBank/DDBJ whole genome shotgun (WGS) entry which is preliminary data.</text>
</comment>
<keyword evidence="2" id="KW-0175">Coiled coil</keyword>
<gene>
    <name evidence="4" type="ORF">MHBO_002763</name>
</gene>
<protein>
    <recommendedName>
        <fullName evidence="3">RING-type domain-containing protein</fullName>
    </recommendedName>
</protein>
<dbReference type="Proteomes" id="UP001439008">
    <property type="component" value="Unassembled WGS sequence"/>
</dbReference>
<evidence type="ECO:0000256" key="2">
    <source>
        <dbReference type="SAM" id="Coils"/>
    </source>
</evidence>
<feature type="domain" description="RING-type" evidence="3">
    <location>
        <begin position="53"/>
        <end position="98"/>
    </location>
</feature>
<keyword evidence="5" id="KW-1185">Reference proteome</keyword>
<dbReference type="InterPro" id="IPR013083">
    <property type="entry name" value="Znf_RING/FYVE/PHD"/>
</dbReference>
<evidence type="ECO:0000256" key="1">
    <source>
        <dbReference type="PROSITE-ProRule" id="PRU00175"/>
    </source>
</evidence>
<reference evidence="4 5" key="1">
    <citation type="journal article" date="2024" name="BMC Biol.">
        <title>Comparative genomics of Ascetosporea gives new insight into the evolutionary basis for animal parasitism in Rhizaria.</title>
        <authorList>
            <person name="Hiltunen Thoren M."/>
            <person name="Onut-Brannstrom I."/>
            <person name="Alfjorden A."/>
            <person name="Peckova H."/>
            <person name="Swords F."/>
            <person name="Hooper C."/>
            <person name="Holzer A.S."/>
            <person name="Bass D."/>
            <person name="Burki F."/>
        </authorList>
    </citation>
    <scope>NUCLEOTIDE SEQUENCE [LARGE SCALE GENOMIC DNA]</scope>
    <source>
        <strain evidence="4">20-A016</strain>
    </source>
</reference>
<dbReference type="Gene3D" id="3.30.40.10">
    <property type="entry name" value="Zinc/RING finger domain, C3HC4 (zinc finger)"/>
    <property type="match status" value="1"/>
</dbReference>
<dbReference type="EMBL" id="JBDODL010001143">
    <property type="protein sequence ID" value="MES1921197.1"/>
    <property type="molecule type" value="Genomic_DNA"/>
</dbReference>
<sequence length="489" mass="57335">MDDCETCSGKLEIYCCTEDRFVCKTPPCLEIYHKQCVLSESGENPDYKYPPECAICNKKIDFDSPDFKRVFCCYNHCHISCYHRYSSNQSDMICPQCKKPIPSEDVAFLNSKNGFLPNSENKNLSDKTQIFEKLLKKIAEAISGEKKFLGEKEDFGGPNDIFGDDDDILDQKELEKIKKLANDISEKLAKNEQNEILSKKNENLQNQIKNLSLKCSNSEKEISEQKEKFSDLIRLYEKSKNEAKIASKNESKYKTENEELQNRVDRFSDELKRVTDTSTNLIDQKSKIEKKLISKIKKMETEFRETELKLKKFELERAKMAETKTQIEENLEKERKVFEEKMAAISKKSDETKMDLDKKEIDLKKMEERIKIEKEKSFDFLNIKNELEETNIENEDKIAKINEALNNEKKNRKKLEMENVVLKRKIGEVENEKKKANVKVEKMDEFCRKSEKEIKRFAELRKTADVETDRLKKENKKIILECDGFANFI</sequence>
<dbReference type="InterPro" id="IPR001841">
    <property type="entry name" value="Znf_RING"/>
</dbReference>
<keyword evidence="1" id="KW-0862">Zinc</keyword>
<organism evidence="4 5">
    <name type="scientific">Bonamia ostreae</name>
    <dbReference type="NCBI Taxonomy" id="126728"/>
    <lineage>
        <taxon>Eukaryota</taxon>
        <taxon>Sar</taxon>
        <taxon>Rhizaria</taxon>
        <taxon>Endomyxa</taxon>
        <taxon>Ascetosporea</taxon>
        <taxon>Haplosporida</taxon>
        <taxon>Bonamia</taxon>
    </lineage>
</organism>
<name>A0ABV2ANG2_9EUKA</name>
<proteinExistence type="predicted"/>
<keyword evidence="1" id="KW-0479">Metal-binding</keyword>
<evidence type="ECO:0000313" key="5">
    <source>
        <dbReference type="Proteomes" id="UP001439008"/>
    </source>
</evidence>
<feature type="coiled-coil region" evidence="2">
    <location>
        <begin position="174"/>
        <end position="439"/>
    </location>
</feature>